<feature type="domain" description="RsbT co-antagonist protein RsbRD N-terminal" evidence="2">
    <location>
        <begin position="35"/>
        <end position="160"/>
    </location>
</feature>
<dbReference type="InterPro" id="IPR025751">
    <property type="entry name" value="RsbRD_N_dom"/>
</dbReference>
<evidence type="ECO:0000259" key="1">
    <source>
        <dbReference type="Pfam" id="PF13556"/>
    </source>
</evidence>
<dbReference type="EMBL" id="GG657754">
    <property type="protein sequence ID" value="EFL28251.1"/>
    <property type="molecule type" value="Genomic_DNA"/>
</dbReference>
<reference evidence="3 4" key="1">
    <citation type="submission" date="2009-02" db="EMBL/GenBank/DDBJ databases">
        <title>Annotation of Streptomyces hygroscopicus strain ATCC 53653.</title>
        <authorList>
            <consortium name="The Broad Institute Genome Sequencing Platform"/>
            <consortium name="Broad Institute Microbial Sequencing Center"/>
            <person name="Fischbach M."/>
            <person name="Godfrey P."/>
            <person name="Ward D."/>
            <person name="Young S."/>
            <person name="Zeng Q."/>
            <person name="Koehrsen M."/>
            <person name="Alvarado L."/>
            <person name="Berlin A.M."/>
            <person name="Bochicchio J."/>
            <person name="Borenstein D."/>
            <person name="Chapman S.B."/>
            <person name="Chen Z."/>
            <person name="Engels R."/>
            <person name="Freedman E."/>
            <person name="Gellesch M."/>
            <person name="Goldberg J."/>
            <person name="Griggs A."/>
            <person name="Gujja S."/>
            <person name="Heilman E.R."/>
            <person name="Heiman D.I."/>
            <person name="Hepburn T.A."/>
            <person name="Howarth C."/>
            <person name="Jen D."/>
            <person name="Larson L."/>
            <person name="Lewis B."/>
            <person name="Mehta T."/>
            <person name="Park D."/>
            <person name="Pearson M."/>
            <person name="Richards J."/>
            <person name="Roberts A."/>
            <person name="Saif S."/>
            <person name="Shea T.D."/>
            <person name="Shenoy N."/>
            <person name="Sisk P."/>
            <person name="Stolte C."/>
            <person name="Sykes S.N."/>
            <person name="Thomson T."/>
            <person name="Walk T."/>
            <person name="White J."/>
            <person name="Yandava C."/>
            <person name="Straight P."/>
            <person name="Clardy J."/>
            <person name="Hung D."/>
            <person name="Kolter R."/>
            <person name="Mekalanos J."/>
            <person name="Walker S."/>
            <person name="Walsh C.T."/>
            <person name="Wieland-Brown L.C."/>
            <person name="Haas B."/>
            <person name="Nusbaum C."/>
            <person name="Birren B."/>
        </authorList>
    </citation>
    <scope>NUCLEOTIDE SEQUENCE [LARGE SCALE GENOMIC DNA]</scope>
    <source>
        <strain evidence="3 4">ATCC 53653</strain>
    </source>
</reference>
<name>D9WS07_9ACTN</name>
<dbReference type="HOGENOM" id="CLU_675810_0_0_11"/>
<keyword evidence="4" id="KW-1185">Reference proteome</keyword>
<sequence>MCPGDSAREEGRMAVVHEREPVTEILRAMALDADVCGELVRAARAHSPEVARLTEAETRSHVLAMIRAAGAWFSTFDRVEEQDFTTALLLGADRAGQGVPVTAVLRGVQAALTRAVEISVDRCRTSGVPDSALLPVILRLKEYGDAIERHVINGYHAAERGPEHETSGLRGRLLRQVLVDGVVPRAEELARAGIPAEDGHGPHHCLVAEATGPGHAQRLMRRLSALRGVSGLVEGRVVGLCPRLPQDGDLEGLIVASPAAPLDQLRPLYRLCVRAVDLGAAAGRHGWYELTDFAAEIAVADQPLLGSHLSGRLLGGLDPSDAFHRQLALTALTFLDNGRRLDQTAATLFTHPNTIRYRLGRFQQITGTSLTDTRPDGRGGPLDTLHWWWALTTWLGRG</sequence>
<evidence type="ECO:0000313" key="4">
    <source>
        <dbReference type="Proteomes" id="UP000003963"/>
    </source>
</evidence>
<dbReference type="Pfam" id="PF13556">
    <property type="entry name" value="HTH_30"/>
    <property type="match status" value="1"/>
</dbReference>
<dbReference type="PANTHER" id="PTHR33744">
    <property type="entry name" value="CARBOHYDRATE DIACID REGULATOR"/>
    <property type="match status" value="1"/>
</dbReference>
<dbReference type="Pfam" id="PF14361">
    <property type="entry name" value="RsbRD_N"/>
    <property type="match status" value="1"/>
</dbReference>
<organism evidence="3 4">
    <name type="scientific">Streptomyces himastatinicus ATCC 53653</name>
    <dbReference type="NCBI Taxonomy" id="457427"/>
    <lineage>
        <taxon>Bacteria</taxon>
        <taxon>Bacillati</taxon>
        <taxon>Actinomycetota</taxon>
        <taxon>Actinomycetes</taxon>
        <taxon>Kitasatosporales</taxon>
        <taxon>Streptomycetaceae</taxon>
        <taxon>Streptomyces</taxon>
        <taxon>Streptomyces violaceusniger group</taxon>
    </lineage>
</organism>
<dbReference type="InterPro" id="IPR025736">
    <property type="entry name" value="PucR_C-HTH_dom"/>
</dbReference>
<dbReference type="InterPro" id="IPR051448">
    <property type="entry name" value="CdaR-like_regulators"/>
</dbReference>
<dbReference type="InterPro" id="IPR042070">
    <property type="entry name" value="PucR_C-HTH_sf"/>
</dbReference>
<feature type="domain" description="PucR C-terminal helix-turn-helix" evidence="1">
    <location>
        <begin position="329"/>
        <end position="373"/>
    </location>
</feature>
<dbReference type="Gene3D" id="1.10.10.2840">
    <property type="entry name" value="PucR C-terminal helix-turn-helix domain"/>
    <property type="match status" value="1"/>
</dbReference>
<evidence type="ECO:0000259" key="2">
    <source>
        <dbReference type="Pfam" id="PF14361"/>
    </source>
</evidence>
<accession>D9WS07</accession>
<gene>
    <name evidence="3" type="ORF">SSOG_07965</name>
</gene>
<proteinExistence type="predicted"/>
<protein>
    <submittedName>
        <fullName evidence="3">Non-ribosomal peptide synthetase</fullName>
    </submittedName>
</protein>
<dbReference type="Proteomes" id="UP000003963">
    <property type="component" value="Unassembled WGS sequence"/>
</dbReference>
<dbReference type="AlphaFoldDB" id="D9WS07"/>
<evidence type="ECO:0000313" key="3">
    <source>
        <dbReference type="EMBL" id="EFL28251.1"/>
    </source>
</evidence>
<dbReference type="PANTHER" id="PTHR33744:SF17">
    <property type="entry name" value="CONSERVED PROTEIN"/>
    <property type="match status" value="1"/>
</dbReference>
<dbReference type="STRING" id="457427.SSOG_07965"/>